<comment type="similarity">
    <text evidence="7">Belongs to the NhaA Na(+)/H(+) (TC 2.A.33) antiporter family.</text>
</comment>
<keyword evidence="3 7" id="KW-0812">Transmembrane</keyword>
<evidence type="ECO:0000256" key="6">
    <source>
        <dbReference type="ARBA" id="ARBA00023201"/>
    </source>
</evidence>
<keyword evidence="9" id="KW-1185">Reference proteome</keyword>
<keyword evidence="4 7" id="KW-1133">Transmembrane helix</keyword>
<dbReference type="PANTHER" id="PTHR30341:SF0">
    <property type="entry name" value="NA(+)_H(+) ANTIPORTER NHAA"/>
    <property type="match status" value="1"/>
</dbReference>
<feature type="transmembrane region" description="Helical" evidence="7">
    <location>
        <begin position="332"/>
        <end position="354"/>
    </location>
</feature>
<dbReference type="GO" id="GO:0015385">
    <property type="term" value="F:sodium:proton antiporter activity"/>
    <property type="evidence" value="ECO:0007669"/>
    <property type="project" value="UniProtKB-UniRule"/>
</dbReference>
<comment type="catalytic activity">
    <reaction evidence="7">
        <text>Na(+)(in) + 2 H(+)(out) = Na(+)(out) + 2 H(+)(in)</text>
        <dbReference type="Rhea" id="RHEA:29251"/>
        <dbReference type="ChEBI" id="CHEBI:15378"/>
        <dbReference type="ChEBI" id="CHEBI:29101"/>
    </reaction>
</comment>
<protein>
    <recommendedName>
        <fullName evidence="7">Na(+)/H(+) antiporter NhaA</fullName>
    </recommendedName>
    <alternativeName>
        <fullName evidence="7">Sodium/proton antiporter NhaA</fullName>
    </alternativeName>
</protein>
<dbReference type="Proteomes" id="UP000030418">
    <property type="component" value="Unassembled WGS sequence"/>
</dbReference>
<evidence type="ECO:0000313" key="8">
    <source>
        <dbReference type="EMBL" id="KGQ31092.1"/>
    </source>
</evidence>
<reference evidence="8 9" key="1">
    <citation type="submission" date="2014-08" db="EMBL/GenBank/DDBJ databases">
        <title>Chaperone-usher fimbriae in a diverse selection of Gallibacterium genomes.</title>
        <authorList>
            <person name="Kudirkiene E."/>
            <person name="Bager R.J."/>
            <person name="Johnson T.J."/>
            <person name="Bojesen A.M."/>
        </authorList>
    </citation>
    <scope>NUCLEOTIDE SEQUENCE [LARGE SCALE GENOMIC DNA]</scope>
    <source>
        <strain evidence="8 9">CCM5976</strain>
    </source>
</reference>
<keyword evidence="7" id="KW-0406">Ion transport</keyword>
<evidence type="ECO:0000256" key="1">
    <source>
        <dbReference type="ARBA" id="ARBA00004429"/>
    </source>
</evidence>
<dbReference type="RefSeq" id="WP_039135970.1">
    <property type="nucleotide sequence ID" value="NZ_JPXY01000036.1"/>
</dbReference>
<dbReference type="NCBIfam" id="NF007111">
    <property type="entry name" value="PRK09560.1"/>
    <property type="match status" value="1"/>
</dbReference>
<dbReference type="InterPro" id="IPR004670">
    <property type="entry name" value="NhaA"/>
</dbReference>
<keyword evidence="7" id="KW-0915">Sodium</keyword>
<evidence type="ECO:0000256" key="3">
    <source>
        <dbReference type="ARBA" id="ARBA00022692"/>
    </source>
</evidence>
<dbReference type="NCBIfam" id="NF007112">
    <property type="entry name" value="PRK09561.1"/>
    <property type="match status" value="1"/>
</dbReference>
<comment type="function">
    <text evidence="7">Na(+)/H(+) antiporter that extrudes sodium in exchange for external protons.</text>
</comment>
<evidence type="ECO:0000256" key="2">
    <source>
        <dbReference type="ARBA" id="ARBA00022475"/>
    </source>
</evidence>
<dbReference type="EMBL" id="JPXY01000036">
    <property type="protein sequence ID" value="KGQ31092.1"/>
    <property type="molecule type" value="Genomic_DNA"/>
</dbReference>
<evidence type="ECO:0000256" key="4">
    <source>
        <dbReference type="ARBA" id="ARBA00022989"/>
    </source>
</evidence>
<keyword evidence="5 7" id="KW-0472">Membrane</keyword>
<dbReference type="Pfam" id="PF06965">
    <property type="entry name" value="Na_H_antiport_1"/>
    <property type="match status" value="1"/>
</dbReference>
<evidence type="ECO:0000256" key="5">
    <source>
        <dbReference type="ARBA" id="ARBA00023136"/>
    </source>
</evidence>
<feature type="transmembrane region" description="Helical" evidence="7">
    <location>
        <begin position="95"/>
        <end position="118"/>
    </location>
</feature>
<dbReference type="NCBIfam" id="TIGR00773">
    <property type="entry name" value="NhaA"/>
    <property type="match status" value="1"/>
</dbReference>
<feature type="transmembrane region" description="Helical" evidence="7">
    <location>
        <begin position="185"/>
        <end position="202"/>
    </location>
</feature>
<comment type="caution">
    <text evidence="8">The sequence shown here is derived from an EMBL/GenBank/DDBJ whole genome shotgun (WGS) entry which is preliminary data.</text>
</comment>
<dbReference type="PANTHER" id="PTHR30341">
    <property type="entry name" value="SODIUM ION/PROTON ANTIPORTER NHAA-RELATED"/>
    <property type="match status" value="1"/>
</dbReference>
<comment type="subcellular location">
    <subcellularLocation>
        <location evidence="1">Cell inner membrane</location>
        <topology evidence="1">Multi-pass membrane protein</topology>
    </subcellularLocation>
    <subcellularLocation>
        <location evidence="7">Cell membrane</location>
        <topology evidence="7">Multi-pass membrane protein</topology>
    </subcellularLocation>
</comment>
<feature type="transmembrane region" description="Helical" evidence="7">
    <location>
        <begin position="292"/>
        <end position="312"/>
    </location>
</feature>
<dbReference type="GO" id="GO:0005886">
    <property type="term" value="C:plasma membrane"/>
    <property type="evidence" value="ECO:0007669"/>
    <property type="project" value="UniProtKB-SubCell"/>
</dbReference>
<keyword evidence="7" id="KW-0813">Transport</keyword>
<evidence type="ECO:0000256" key="7">
    <source>
        <dbReference type="HAMAP-Rule" id="MF_01844"/>
    </source>
</evidence>
<gene>
    <name evidence="7 8" type="primary">nhaA</name>
    <name evidence="8" type="ORF">P375_08345</name>
</gene>
<feature type="transmembrane region" description="Helical" evidence="7">
    <location>
        <begin position="158"/>
        <end position="179"/>
    </location>
</feature>
<feature type="transmembrane region" description="Helical" evidence="7">
    <location>
        <begin position="63"/>
        <end position="83"/>
    </location>
</feature>
<feature type="transmembrane region" description="Helical" evidence="7">
    <location>
        <begin position="130"/>
        <end position="149"/>
    </location>
</feature>
<name>A0A0A2XJE3_9PAST</name>
<dbReference type="GO" id="GO:0006885">
    <property type="term" value="P:regulation of pH"/>
    <property type="evidence" value="ECO:0007669"/>
    <property type="project" value="UniProtKB-UniRule"/>
</dbReference>
<keyword evidence="2 7" id="KW-1003">Cell membrane</keyword>
<feature type="transmembrane region" description="Helical" evidence="7">
    <location>
        <begin position="214"/>
        <end position="241"/>
    </location>
</feature>
<feature type="transmembrane region" description="Helical" evidence="7">
    <location>
        <begin position="261"/>
        <end position="280"/>
    </location>
</feature>
<dbReference type="Gene3D" id="1.20.1530.10">
    <property type="entry name" value="Na+/H+ antiporter like domain"/>
    <property type="match status" value="1"/>
</dbReference>
<proteinExistence type="inferred from homology"/>
<dbReference type="AlphaFoldDB" id="A0A0A2XJE3"/>
<accession>A0A0A2XJE3</accession>
<sequence>MQKLSQRIQHFFQSEPAGGILLLIATFLAILCANLPFMTDCYQGLLNTTVAFQFGQFQLHKPLLLWINDGLMAIFFLSIGLEVKKELLTGSLSNIKTAIFPAIAALGGMIVPAVLFYTATVAHPELTKGWAIPMATDIAFALGIMALVGKNVPTPLKVFLLALAIIDDLGAIIVIALFFSNDLGTVALVGATISIVILILLNRAKVSSLIPYGIVGTILWVCVLKSGVHATLAGVIIGFSIPLQAKNGDHLLHRLEHSLQPWVTFMILPLFAFANAGISFQGVDWQTLISPLPFAVLLGLFIGKPLGIFGISYLSIKLKLTKLPEGINFRHIFAVSLLCGIGFTMAMFLSGLAFEQESHQLNILARIGILAASSLSAILGFLVLKQVTKNNQAISSN</sequence>
<feature type="transmembrane region" description="Helical" evidence="7">
    <location>
        <begin position="20"/>
        <end position="38"/>
    </location>
</feature>
<dbReference type="InterPro" id="IPR023171">
    <property type="entry name" value="Na/H_antiporter_dom_sf"/>
</dbReference>
<keyword evidence="7" id="KW-0050">Antiport</keyword>
<keyword evidence="6 7" id="KW-0739">Sodium transport</keyword>
<dbReference type="HAMAP" id="MF_01844">
    <property type="entry name" value="NhaA"/>
    <property type="match status" value="1"/>
</dbReference>
<organism evidence="8 9">
    <name type="scientific">Gallibacterium genomosp. 2</name>
    <dbReference type="NCBI Taxonomy" id="155517"/>
    <lineage>
        <taxon>Bacteria</taxon>
        <taxon>Pseudomonadati</taxon>
        <taxon>Pseudomonadota</taxon>
        <taxon>Gammaproteobacteria</taxon>
        <taxon>Pasteurellales</taxon>
        <taxon>Pasteurellaceae</taxon>
        <taxon>Gallibacterium</taxon>
    </lineage>
</organism>
<feature type="transmembrane region" description="Helical" evidence="7">
    <location>
        <begin position="363"/>
        <end position="384"/>
    </location>
</feature>
<evidence type="ECO:0000313" key="9">
    <source>
        <dbReference type="Proteomes" id="UP000030418"/>
    </source>
</evidence>